<keyword evidence="2" id="KW-0812">Transmembrane</keyword>
<feature type="region of interest" description="Disordered" evidence="1">
    <location>
        <begin position="588"/>
        <end position="623"/>
    </location>
</feature>
<feature type="transmembrane region" description="Helical" evidence="2">
    <location>
        <begin position="1270"/>
        <end position="1292"/>
    </location>
</feature>
<accession>A0AA35UJY0</accession>
<evidence type="ECO:0000256" key="2">
    <source>
        <dbReference type="SAM" id="Phobius"/>
    </source>
</evidence>
<reference evidence="4" key="1">
    <citation type="submission" date="2023-03" db="EMBL/GenBank/DDBJ databases">
        <authorList>
            <person name="Pearce D."/>
        </authorList>
    </citation>
    <scope>NUCLEOTIDE SEQUENCE</scope>
    <source>
        <strain evidence="4">Mc</strain>
    </source>
</reference>
<keyword evidence="3" id="KW-0732">Signal</keyword>
<feature type="chain" id="PRO_5041434133" evidence="3">
    <location>
        <begin position="20"/>
        <end position="1339"/>
    </location>
</feature>
<protein>
    <submittedName>
        <fullName evidence="4">Uncharacterized protein</fullName>
    </submittedName>
</protein>
<evidence type="ECO:0000256" key="3">
    <source>
        <dbReference type="SAM" id="SignalP"/>
    </source>
</evidence>
<dbReference type="EMBL" id="OX458332">
    <property type="protein sequence ID" value="CAI8781982.1"/>
    <property type="molecule type" value="Genomic_DNA"/>
</dbReference>
<evidence type="ECO:0000256" key="1">
    <source>
        <dbReference type="SAM" id="MobiDB-lite"/>
    </source>
</evidence>
<dbReference type="RefSeq" id="WP_017366010.1">
    <property type="nucleotide sequence ID" value="NZ_CP079096.1"/>
</dbReference>
<gene>
    <name evidence="4" type="ORF">MCNOR_1223</name>
</gene>
<feature type="transmembrane region" description="Helical" evidence="2">
    <location>
        <begin position="1141"/>
        <end position="1160"/>
    </location>
</feature>
<name>A0AA35UJY0_METCP</name>
<feature type="region of interest" description="Disordered" evidence="1">
    <location>
        <begin position="1316"/>
        <end position="1339"/>
    </location>
</feature>
<keyword evidence="2" id="KW-1133">Transmembrane helix</keyword>
<keyword evidence="2" id="KW-0472">Membrane</keyword>
<proteinExistence type="predicted"/>
<evidence type="ECO:0000313" key="4">
    <source>
        <dbReference type="EMBL" id="CAI8781982.1"/>
    </source>
</evidence>
<evidence type="ECO:0000313" key="5">
    <source>
        <dbReference type="Proteomes" id="UP001158598"/>
    </source>
</evidence>
<dbReference type="Proteomes" id="UP001158598">
    <property type="component" value="Chromosome"/>
</dbReference>
<feature type="signal peptide" evidence="3">
    <location>
        <begin position="1"/>
        <end position="19"/>
    </location>
</feature>
<feature type="transmembrane region" description="Helical" evidence="2">
    <location>
        <begin position="1172"/>
        <end position="1193"/>
    </location>
</feature>
<feature type="compositionally biased region" description="Polar residues" evidence="1">
    <location>
        <begin position="1330"/>
        <end position="1339"/>
    </location>
</feature>
<sequence>MVRHIAFWVLLACAVPAWSGPPNPPDVPEALKPWIPWALHGHETDACPHLLEQPGERRCAWPGELDLELHERGGSFRSRWRSFTDVWVPLPGDPQSWPLAVEMDGKPATVSARNAVPGVRLPPGAHTIAGRFAWATLPDTLRLPGETGLVRLSVDGRATAFPFVDEQGQVWLRKPPEGSAPETSPLRLEVVRLLRDAVPMEISTRLELDVSGEAREVLLEGSVLPGFVPLSLDSPLPARIDPDGRLRLQLRPGHWKVGLTSRATRDLREIALPVFAAPWPGEELWSFAADRSIRVVEVSGAPPVDPRLTQLPEEYRTLPTYAMVPGTALRLDQVRRGDPEPEPDALHIRRTLWLDFSGQGLTILDDISGRVSRSWRLDAASTMVPGRVTVDGQPQTITRLEAGPGGVEIRRGELNLQAESRWEAGISSLPATGWNADFVSAAAELHLPPGWRLFAAPGADHAPDSWVGRWSLLDLFLVLITALAAARLWGWPAGTVTLLTLALTWHEPDAPQSVWLWLLGVTALSRVIPSGSFASALRVVRVIVLATLAIASLPFAVQQLRLSLYPQLEPHAFSFDYGDRAAEPEAGAPAAPAAALQQKPGSLAEPHTPPPADLTRTIDPESLAQTGPGLPQWDWNLIALNWNGPVLAEQELRLLLIPPWANRGLNVLRVALLAVTVLLLLGWRTKPGVSGLILLPLALFAAPDGHAAEFPPPALLDELRVRILAAPECGTECAQIQRMKLRLGRGGLAMTLEAHAEDRVAIPLPVRSAQWIPSSIRVDGAPPTGPYADPEGTLWLMLNPGIHRVDLSGPLPNLPSIDLPLPLRPYRVDVDSEGWEIVGVDPNGRPESQIQLVRKSSGTSPEPRSDDAPLPVFLTVERTLRLGLDWRVTTRVARLSPSDAPVALTIPLLPGEAVISPGMAAENGSVRIHLPPGIVDASWESTLDRTGSLELRAPQTDDWSEIWRLDTSPVWHVETSGIPVVHHQDAGGNWLPEWRPWPGETVTLQISRPPPLPGNALTIESSTLETRPGSRATDSELVLSIRSAKGGQHSVTLPEGAELQSAEIDGTAQPIRQNGRAVAVPLHPGEQAVRLAWRIPAGIGLRTVAPAVDLGSASTNSRTGIELGQDRWILLVGGPPWGPSVLFWGTLGVIVVAAFALGTWLNRLPLEIRHWLLLLVGLSQVPLLASLVVAGWIVALNWRRSANMPLKPEHFNLVQTGLAILTVLALSILLSAVHRGLLGLPDMGITGYDSNAYRLNWYTDRSDPMLPRPWVISVPLFAYRLLMLAWALWLAYALLDWLRWGWGCFATGGLWRQSPKRETASAEPPRTADATGSTDPWQA</sequence>
<organism evidence="4 5">
    <name type="scientific">Methylococcus capsulatus</name>
    <dbReference type="NCBI Taxonomy" id="414"/>
    <lineage>
        <taxon>Bacteria</taxon>
        <taxon>Pseudomonadati</taxon>
        <taxon>Pseudomonadota</taxon>
        <taxon>Gammaproteobacteria</taxon>
        <taxon>Methylococcales</taxon>
        <taxon>Methylococcaceae</taxon>
        <taxon>Methylococcus</taxon>
    </lineage>
</organism>
<feature type="transmembrane region" description="Helical" evidence="2">
    <location>
        <begin position="1213"/>
        <end position="1233"/>
    </location>
</feature>